<proteinExistence type="predicted"/>
<evidence type="ECO:0000256" key="5">
    <source>
        <dbReference type="SAM" id="Phobius"/>
    </source>
</evidence>
<keyword evidence="4 5" id="KW-0472">Membrane</keyword>
<sequence>MKTGPDLEAIGEQHGYVTDLELLSKIGTTYKNVKLANDGHTVLIPQPSEDPHDPLNWSWTKKHLILLCIAATSFLPDNGSAVGAVTLIPQSHIWGLSEDYINHSQVGNVFMLGAGGIFTCALSTYFGRLPVLFWFTMCAVWTAAWCAGAAGFEDFMAARILNGFFSTVAQSGGLMFIKDMFFHHEHARKINIWGFILIVNPYFGPLITSFIIDVTKWQWAFGVYTIETGLCFILTILAADETYYNRRIPREQRIAPKSRWLRLIGIEQWKTRHQRSTFGEAWLRLVRTLLKPTLFISAFYYLFTFAWVVGINTTLAIFLQKDYEFGPRQIGFFYFAPIVAALLGEAFGHWIHDLLARVLTMRNKGTFIPEFRLAALWISTPFMVVGLVLLGYSLERKWHYMVAAVSWGLYVFGTMITTVGITAYNLDSYPEGSGEVAAWLNMSRILGGFIISYFQVKWAESRGTIHSFGTQAAVCGGVFVLVIFLQMFGEKIRRRSGPLHFKVR</sequence>
<feature type="transmembrane region" description="Helical" evidence="5">
    <location>
        <begin position="331"/>
        <end position="352"/>
    </location>
</feature>
<keyword evidence="3 5" id="KW-1133">Transmembrane helix</keyword>
<dbReference type="AlphaFoldDB" id="A0A6G1GR23"/>
<dbReference type="InterPro" id="IPR011701">
    <property type="entry name" value="MFS"/>
</dbReference>
<accession>A0A6G1GR23</accession>
<dbReference type="SUPFAM" id="SSF103473">
    <property type="entry name" value="MFS general substrate transporter"/>
    <property type="match status" value="1"/>
</dbReference>
<feature type="transmembrane region" description="Helical" evidence="5">
    <location>
        <begin position="468"/>
        <end position="488"/>
    </location>
</feature>
<feature type="transmembrane region" description="Helical" evidence="5">
    <location>
        <begin position="156"/>
        <end position="178"/>
    </location>
</feature>
<reference evidence="6" key="1">
    <citation type="journal article" date="2020" name="Stud. Mycol.">
        <title>101 Dothideomycetes genomes: a test case for predicting lifestyles and emergence of pathogens.</title>
        <authorList>
            <person name="Haridas S."/>
            <person name="Albert R."/>
            <person name="Binder M."/>
            <person name="Bloem J."/>
            <person name="Labutti K."/>
            <person name="Salamov A."/>
            <person name="Andreopoulos B."/>
            <person name="Baker S."/>
            <person name="Barry K."/>
            <person name="Bills G."/>
            <person name="Bluhm B."/>
            <person name="Cannon C."/>
            <person name="Castanera R."/>
            <person name="Culley D."/>
            <person name="Daum C."/>
            <person name="Ezra D."/>
            <person name="Gonzalez J."/>
            <person name="Henrissat B."/>
            <person name="Kuo A."/>
            <person name="Liang C."/>
            <person name="Lipzen A."/>
            <person name="Lutzoni F."/>
            <person name="Magnuson J."/>
            <person name="Mondo S."/>
            <person name="Nolan M."/>
            <person name="Ohm R."/>
            <person name="Pangilinan J."/>
            <person name="Park H.-J."/>
            <person name="Ramirez L."/>
            <person name="Alfaro M."/>
            <person name="Sun H."/>
            <person name="Tritt A."/>
            <person name="Yoshinaga Y."/>
            <person name="Zwiers L.-H."/>
            <person name="Turgeon B."/>
            <person name="Goodwin S."/>
            <person name="Spatafora J."/>
            <person name="Crous P."/>
            <person name="Grigoriev I."/>
        </authorList>
    </citation>
    <scope>NUCLEOTIDE SEQUENCE</scope>
    <source>
        <strain evidence="6">CBS 113979</strain>
    </source>
</reference>
<feature type="transmembrane region" description="Helical" evidence="5">
    <location>
        <begin position="108"/>
        <end position="126"/>
    </location>
</feature>
<feature type="transmembrane region" description="Helical" evidence="5">
    <location>
        <begin position="294"/>
        <end position="319"/>
    </location>
</feature>
<feature type="transmembrane region" description="Helical" evidence="5">
    <location>
        <begin position="436"/>
        <end position="456"/>
    </location>
</feature>
<dbReference type="EMBL" id="ML977176">
    <property type="protein sequence ID" value="KAF1983262.1"/>
    <property type="molecule type" value="Genomic_DNA"/>
</dbReference>
<keyword evidence="7" id="KW-1185">Reference proteome</keyword>
<dbReference type="OrthoDB" id="2533084at2759"/>
<dbReference type="PANTHER" id="PTHR23502">
    <property type="entry name" value="MAJOR FACILITATOR SUPERFAMILY"/>
    <property type="match status" value="1"/>
</dbReference>
<evidence type="ECO:0000256" key="3">
    <source>
        <dbReference type="ARBA" id="ARBA00022989"/>
    </source>
</evidence>
<dbReference type="InterPro" id="IPR036259">
    <property type="entry name" value="MFS_trans_sf"/>
</dbReference>
<evidence type="ECO:0000256" key="2">
    <source>
        <dbReference type="ARBA" id="ARBA00022692"/>
    </source>
</evidence>
<organism evidence="6 7">
    <name type="scientific">Aulographum hederae CBS 113979</name>
    <dbReference type="NCBI Taxonomy" id="1176131"/>
    <lineage>
        <taxon>Eukaryota</taxon>
        <taxon>Fungi</taxon>
        <taxon>Dikarya</taxon>
        <taxon>Ascomycota</taxon>
        <taxon>Pezizomycotina</taxon>
        <taxon>Dothideomycetes</taxon>
        <taxon>Pleosporomycetidae</taxon>
        <taxon>Aulographales</taxon>
        <taxon>Aulographaceae</taxon>
    </lineage>
</organism>
<dbReference type="Pfam" id="PF07690">
    <property type="entry name" value="MFS_1"/>
    <property type="match status" value="1"/>
</dbReference>
<comment type="subcellular location">
    <subcellularLocation>
        <location evidence="1">Membrane</location>
        <topology evidence="1">Multi-pass membrane protein</topology>
    </subcellularLocation>
</comment>
<feature type="transmembrane region" description="Helical" evidence="5">
    <location>
        <begin position="131"/>
        <end position="150"/>
    </location>
</feature>
<evidence type="ECO:0000313" key="6">
    <source>
        <dbReference type="EMBL" id="KAF1983262.1"/>
    </source>
</evidence>
<keyword evidence="2 5" id="KW-0812">Transmembrane</keyword>
<dbReference type="Proteomes" id="UP000800041">
    <property type="component" value="Unassembled WGS sequence"/>
</dbReference>
<evidence type="ECO:0000256" key="4">
    <source>
        <dbReference type="ARBA" id="ARBA00023136"/>
    </source>
</evidence>
<dbReference type="GO" id="GO:0022857">
    <property type="term" value="F:transmembrane transporter activity"/>
    <property type="evidence" value="ECO:0007669"/>
    <property type="project" value="InterPro"/>
</dbReference>
<evidence type="ECO:0000256" key="1">
    <source>
        <dbReference type="ARBA" id="ARBA00004141"/>
    </source>
</evidence>
<evidence type="ECO:0000313" key="7">
    <source>
        <dbReference type="Proteomes" id="UP000800041"/>
    </source>
</evidence>
<dbReference type="GO" id="GO:0005886">
    <property type="term" value="C:plasma membrane"/>
    <property type="evidence" value="ECO:0007669"/>
    <property type="project" value="TreeGrafter"/>
</dbReference>
<protein>
    <submittedName>
        <fullName evidence="6">MFS general substrate transporter</fullName>
    </submittedName>
</protein>
<dbReference type="PANTHER" id="PTHR23502:SF187">
    <property type="entry name" value="TRANSPORTER, PUTATIVE (AFU_ORTHOLOGUE AFUA_2G17840)-RELATED"/>
    <property type="match status" value="1"/>
</dbReference>
<feature type="transmembrane region" description="Helical" evidence="5">
    <location>
        <begin position="218"/>
        <end position="239"/>
    </location>
</feature>
<feature type="transmembrane region" description="Helical" evidence="5">
    <location>
        <begin position="190"/>
        <end position="212"/>
    </location>
</feature>
<gene>
    <name evidence="6" type="ORF">K402DRAFT_338792</name>
</gene>
<feature type="transmembrane region" description="Helical" evidence="5">
    <location>
        <begin position="64"/>
        <end position="88"/>
    </location>
</feature>
<dbReference type="Gene3D" id="1.20.1250.20">
    <property type="entry name" value="MFS general substrate transporter like domains"/>
    <property type="match status" value="1"/>
</dbReference>
<name>A0A6G1GR23_9PEZI</name>
<feature type="transmembrane region" description="Helical" evidence="5">
    <location>
        <begin position="373"/>
        <end position="394"/>
    </location>
</feature>
<feature type="transmembrane region" description="Helical" evidence="5">
    <location>
        <begin position="400"/>
        <end position="424"/>
    </location>
</feature>